<dbReference type="OrthoDB" id="118951at2759"/>
<dbReference type="Proteomes" id="UP000594260">
    <property type="component" value="Unplaced"/>
</dbReference>
<dbReference type="InterPro" id="IPR052728">
    <property type="entry name" value="O2_lipid_transport_reg"/>
</dbReference>
<feature type="transmembrane region" description="Helical" evidence="2">
    <location>
        <begin position="306"/>
        <end position="324"/>
    </location>
</feature>
<feature type="transmembrane region" description="Helical" evidence="2">
    <location>
        <begin position="677"/>
        <end position="695"/>
    </location>
</feature>
<dbReference type="EnsemblMetazoa" id="XM_022817339">
    <property type="protein sequence ID" value="XP_022673074"/>
    <property type="gene ID" value="LOC111255399"/>
</dbReference>
<evidence type="ECO:0000256" key="2">
    <source>
        <dbReference type="SAM" id="Phobius"/>
    </source>
</evidence>
<evidence type="ECO:0000313" key="4">
    <source>
        <dbReference type="EnsemblMetazoa" id="XP_022673074"/>
    </source>
</evidence>
<keyword evidence="2" id="KW-0812">Transmembrane</keyword>
<feature type="transmembrane region" description="Helical" evidence="2">
    <location>
        <begin position="707"/>
        <end position="730"/>
    </location>
</feature>
<evidence type="ECO:0000313" key="5">
    <source>
        <dbReference type="Proteomes" id="UP000594260"/>
    </source>
</evidence>
<accession>A0A7M7KWI3</accession>
<dbReference type="Pfam" id="PF20146">
    <property type="entry name" value="NRF"/>
    <property type="match status" value="1"/>
</dbReference>
<name>A0A7M7KWI3_VARDE</name>
<feature type="domain" description="Nose resistant-to-fluoxetine protein N-terminal" evidence="3">
    <location>
        <begin position="120"/>
        <end position="259"/>
    </location>
</feature>
<keyword evidence="5" id="KW-1185">Reference proteome</keyword>
<proteinExistence type="predicted"/>
<dbReference type="GeneID" id="111255399"/>
<keyword evidence="2" id="KW-1133">Transmembrane helix</keyword>
<protein>
    <recommendedName>
        <fullName evidence="3">Nose resistant-to-fluoxetine protein N-terminal domain-containing protein</fullName>
    </recommendedName>
</protein>
<dbReference type="KEGG" id="vde:111255399"/>
<evidence type="ECO:0000256" key="1">
    <source>
        <dbReference type="SAM" id="MobiDB-lite"/>
    </source>
</evidence>
<reference evidence="4" key="1">
    <citation type="submission" date="2021-01" db="UniProtKB">
        <authorList>
            <consortium name="EnsemblMetazoa"/>
        </authorList>
    </citation>
    <scope>IDENTIFICATION</scope>
</reference>
<dbReference type="PANTHER" id="PTHR11161">
    <property type="entry name" value="O-ACYLTRANSFERASE"/>
    <property type="match status" value="1"/>
</dbReference>
<dbReference type="PANTHER" id="PTHR11161:SF0">
    <property type="entry name" value="O-ACYLTRANSFERASE LIKE PROTEIN"/>
    <property type="match status" value="1"/>
</dbReference>
<feature type="transmembrane region" description="Helical" evidence="2">
    <location>
        <begin position="471"/>
        <end position="491"/>
    </location>
</feature>
<feature type="transmembrane region" description="Helical" evidence="2">
    <location>
        <begin position="556"/>
        <end position="575"/>
    </location>
</feature>
<feature type="transmembrane region" description="Helical" evidence="2">
    <location>
        <begin position="750"/>
        <end position="769"/>
    </location>
</feature>
<dbReference type="InterPro" id="IPR006621">
    <property type="entry name" value="Nose-resist-to-fluoxetine_N"/>
</dbReference>
<feature type="region of interest" description="Disordered" evidence="1">
    <location>
        <begin position="789"/>
        <end position="819"/>
    </location>
</feature>
<dbReference type="OMA" id="QAYHDSI"/>
<feature type="transmembrane region" description="Helical" evidence="2">
    <location>
        <begin position="640"/>
        <end position="657"/>
    </location>
</feature>
<feature type="transmembrane region" description="Helical" evidence="2">
    <location>
        <begin position="527"/>
        <end position="547"/>
    </location>
</feature>
<feature type="compositionally biased region" description="Polar residues" evidence="1">
    <location>
        <begin position="809"/>
        <end position="818"/>
    </location>
</feature>
<dbReference type="InParanoid" id="A0A7M7KWI3"/>
<feature type="compositionally biased region" description="Basic and acidic residues" evidence="1">
    <location>
        <begin position="795"/>
        <end position="805"/>
    </location>
</feature>
<feature type="transmembrane region" description="Helical" evidence="2">
    <location>
        <begin position="603"/>
        <end position="620"/>
    </location>
</feature>
<dbReference type="RefSeq" id="XP_022673074.1">
    <property type="nucleotide sequence ID" value="XM_022817339.1"/>
</dbReference>
<keyword evidence="2" id="KW-0472">Membrane</keyword>
<dbReference type="AlphaFoldDB" id="A0A7M7KWI3"/>
<sequence>MSYAELKTQHYNRILLFSSQKKKLLDNIVLLESFRSAKEVAAGDNRSTMYGFPVTSVLACAVACLCVVGTNALLEGIPDAGTGSSKTSIKNYLDLLKPGISSLCNFASHDGVASAECLACTDSLKLLIDHFIEQRTWAVMMADALVKPPSGLLSGTFSFVSHYDQCMKIDDQDIDDIVDVTTRYPNLPSIIKGAYCSFKLRLSRNPGFVRPNQTMTEFQETMKKEEGQMDEVRKLQPEFPGFIGLCVPSPCTKLSFQNMGAAIKNMLYKFISDNYSKFPMVVGMDIVSCTTRDTENRISWTFSTQLIVCIFGMLALLVAIGTLVDTYVCITIDRESKDYDVKHTFDYENTGNIVHMLRNCSAVVSLRKLLDSRVSPDTIKCINGVKFFSLFWLIMGNTGQLRAGNMTTNLKEMRKALETMSTQFILNKDLAVDSLCVTAGVLFAFGLSKFDGTKHVLKYTLHRLTKTLPCYYLLLWFLAKCFAGLGTGPTWDIESTRYLAKCDTNWWTNVLLVNNFVRVEEQCIPHAWLLAMLMQGLLLAVIANFFWKRAEDLTHFALGVLVLVTMIVDFIINYANDLGPTTLLREYRQGSRNAYMTHVGMQLYSRGGPFLIGLIVGFIFTQKINRKKTFAKMNRLKTTFMWLMILAATGVTVNATFGWNKGSSSPSPIASAFYDALHRVVFALVTSLLIMMCHAGKGGVFNMLLSWPGFISVGRIWLLIYLINPFVIFYNNGTLRAPQYYTKKQLIIEIFWNFFASIMVSIILHILLVRPFEALEGYVYTLMTGPRNNGSSEDNASRYDEESGKRQYSVESSPQSLKKQPIDYALEVTDDKNEQNERLLRKDQQL</sequence>
<evidence type="ECO:0000259" key="3">
    <source>
        <dbReference type="Pfam" id="PF20146"/>
    </source>
</evidence>
<feature type="transmembrane region" description="Helical" evidence="2">
    <location>
        <begin position="430"/>
        <end position="450"/>
    </location>
</feature>
<organism evidence="4 5">
    <name type="scientific">Varroa destructor</name>
    <name type="common">Honeybee mite</name>
    <dbReference type="NCBI Taxonomy" id="109461"/>
    <lineage>
        <taxon>Eukaryota</taxon>
        <taxon>Metazoa</taxon>
        <taxon>Ecdysozoa</taxon>
        <taxon>Arthropoda</taxon>
        <taxon>Chelicerata</taxon>
        <taxon>Arachnida</taxon>
        <taxon>Acari</taxon>
        <taxon>Parasitiformes</taxon>
        <taxon>Mesostigmata</taxon>
        <taxon>Gamasina</taxon>
        <taxon>Dermanyssoidea</taxon>
        <taxon>Varroidae</taxon>
        <taxon>Varroa</taxon>
    </lineage>
</organism>